<proteinExistence type="predicted"/>
<gene>
    <name evidence="2" type="ORF">PG996_010651</name>
</gene>
<dbReference type="Proteomes" id="UP001446871">
    <property type="component" value="Unassembled WGS sequence"/>
</dbReference>
<reference evidence="2 3" key="1">
    <citation type="submission" date="2023-01" db="EMBL/GenBank/DDBJ databases">
        <title>Analysis of 21 Apiospora genomes using comparative genomics revels a genus with tremendous synthesis potential of carbohydrate active enzymes and secondary metabolites.</title>
        <authorList>
            <person name="Sorensen T."/>
        </authorList>
    </citation>
    <scope>NUCLEOTIDE SEQUENCE [LARGE SCALE GENOMIC DNA]</scope>
    <source>
        <strain evidence="2 3">CBS 83171</strain>
    </source>
</reference>
<sequence>MMPRPDMGLANSGPGRLESKTTSFGSRGGRGSRSGLGGLGALGGRGGLGALGGRGAFGGLGGRGGRDDLALGLGSLGLGWFP</sequence>
<evidence type="ECO:0000313" key="3">
    <source>
        <dbReference type="Proteomes" id="UP001446871"/>
    </source>
</evidence>
<feature type="region of interest" description="Disordered" evidence="1">
    <location>
        <begin position="1"/>
        <end position="38"/>
    </location>
</feature>
<name>A0ABR1UP74_9PEZI</name>
<protein>
    <submittedName>
        <fullName evidence="2">Uncharacterized protein</fullName>
    </submittedName>
</protein>
<comment type="caution">
    <text evidence="2">The sequence shown here is derived from an EMBL/GenBank/DDBJ whole genome shotgun (WGS) entry which is preliminary data.</text>
</comment>
<organism evidence="2 3">
    <name type="scientific">Apiospora saccharicola</name>
    <dbReference type="NCBI Taxonomy" id="335842"/>
    <lineage>
        <taxon>Eukaryota</taxon>
        <taxon>Fungi</taxon>
        <taxon>Dikarya</taxon>
        <taxon>Ascomycota</taxon>
        <taxon>Pezizomycotina</taxon>
        <taxon>Sordariomycetes</taxon>
        <taxon>Xylariomycetidae</taxon>
        <taxon>Amphisphaeriales</taxon>
        <taxon>Apiosporaceae</taxon>
        <taxon>Apiospora</taxon>
    </lineage>
</organism>
<accession>A0ABR1UP74</accession>
<evidence type="ECO:0000313" key="2">
    <source>
        <dbReference type="EMBL" id="KAK8060721.1"/>
    </source>
</evidence>
<feature type="compositionally biased region" description="Gly residues" evidence="1">
    <location>
        <begin position="26"/>
        <end position="38"/>
    </location>
</feature>
<keyword evidence="3" id="KW-1185">Reference proteome</keyword>
<dbReference type="EMBL" id="JAQQWM010000006">
    <property type="protein sequence ID" value="KAK8060721.1"/>
    <property type="molecule type" value="Genomic_DNA"/>
</dbReference>
<evidence type="ECO:0000256" key="1">
    <source>
        <dbReference type="SAM" id="MobiDB-lite"/>
    </source>
</evidence>